<evidence type="ECO:0008006" key="4">
    <source>
        <dbReference type="Google" id="ProtNLM"/>
    </source>
</evidence>
<dbReference type="PANTHER" id="PTHR30244">
    <property type="entry name" value="TRANSAMINASE"/>
    <property type="match status" value="1"/>
</dbReference>
<accession>A0A381WYW0</accession>
<proteinExistence type="inferred from homology"/>
<feature type="non-terminal residue" evidence="3">
    <location>
        <position position="1"/>
    </location>
</feature>
<dbReference type="GO" id="GO:0030170">
    <property type="term" value="F:pyridoxal phosphate binding"/>
    <property type="evidence" value="ECO:0007669"/>
    <property type="project" value="UniProtKB-ARBA"/>
</dbReference>
<dbReference type="PIRSF" id="PIRSF000390">
    <property type="entry name" value="PLP_StrS"/>
    <property type="match status" value="1"/>
</dbReference>
<dbReference type="InterPro" id="IPR015424">
    <property type="entry name" value="PyrdxlP-dep_Trfase"/>
</dbReference>
<dbReference type="SUPFAM" id="SSF53383">
    <property type="entry name" value="PLP-dependent transferases"/>
    <property type="match status" value="1"/>
</dbReference>
<dbReference type="FunFam" id="3.40.640.10:FF:000089">
    <property type="entry name" value="Aminotransferase, DegT/DnrJ/EryC1/StrS family"/>
    <property type="match status" value="1"/>
</dbReference>
<comment type="similarity">
    <text evidence="2">Belongs to the DegT/DnrJ/EryC1 family.</text>
</comment>
<dbReference type="Pfam" id="PF01041">
    <property type="entry name" value="DegT_DnrJ_EryC1"/>
    <property type="match status" value="1"/>
</dbReference>
<evidence type="ECO:0000256" key="1">
    <source>
        <dbReference type="ARBA" id="ARBA00022898"/>
    </source>
</evidence>
<sequence length="357" mass="39354">VSQYLSYKEDIDQALEKVLSSGNYILGEEVEAFEGEFSKYVGVDNGIGIGSGTEALHIALKACDIGPGDEVITVSHTAVATAAAITMSGAKPVFVDIEPRFYNMDPNKIQSAISSTTKAIIPVHLYGCPAEIDSILDIAKKNNLKVIEDCSQSHGAKYQGKNVGSFGDLSCFSFYPTKNLGAIGDGGIILSNNKALAAKCRLIREYGWKDRYISSIQGINSRLDEIQAAILRVKLKYLDRDNQKRIKIAEHYSELLEISNLKLPEVSSNCLHVYHLFVIRTTLRNELKEYLEANGVFANIQYPVPCHLQPVYRENDSSNNCLLTEKISNEILSLPIYPELSLDAVNKVASLINQFLA</sequence>
<reference evidence="3" key="1">
    <citation type="submission" date="2018-05" db="EMBL/GenBank/DDBJ databases">
        <authorList>
            <person name="Lanie J.A."/>
            <person name="Ng W.-L."/>
            <person name="Kazmierczak K.M."/>
            <person name="Andrzejewski T.M."/>
            <person name="Davidsen T.M."/>
            <person name="Wayne K.J."/>
            <person name="Tettelin H."/>
            <person name="Glass J.I."/>
            <person name="Rusch D."/>
            <person name="Podicherti R."/>
            <person name="Tsui H.-C.T."/>
            <person name="Winkler M.E."/>
        </authorList>
    </citation>
    <scope>NUCLEOTIDE SEQUENCE</scope>
</reference>
<dbReference type="InterPro" id="IPR015422">
    <property type="entry name" value="PyrdxlP-dep_Trfase_small"/>
</dbReference>
<dbReference type="EMBL" id="UINC01013189">
    <property type="protein sequence ID" value="SVA57143.1"/>
    <property type="molecule type" value="Genomic_DNA"/>
</dbReference>
<organism evidence="3">
    <name type="scientific">marine metagenome</name>
    <dbReference type="NCBI Taxonomy" id="408172"/>
    <lineage>
        <taxon>unclassified sequences</taxon>
        <taxon>metagenomes</taxon>
        <taxon>ecological metagenomes</taxon>
    </lineage>
</organism>
<dbReference type="InterPro" id="IPR015421">
    <property type="entry name" value="PyrdxlP-dep_Trfase_major"/>
</dbReference>
<gene>
    <name evidence="3" type="ORF">METZ01_LOCUS109997</name>
</gene>
<dbReference type="Gene3D" id="3.40.640.10">
    <property type="entry name" value="Type I PLP-dependent aspartate aminotransferase-like (Major domain)"/>
    <property type="match status" value="1"/>
</dbReference>
<dbReference type="Gene3D" id="3.90.1150.10">
    <property type="entry name" value="Aspartate Aminotransferase, domain 1"/>
    <property type="match status" value="1"/>
</dbReference>
<dbReference type="PANTHER" id="PTHR30244:SF36">
    <property type="entry name" value="3-OXO-GLUCOSE-6-PHOSPHATE:GLUTAMATE AMINOTRANSFERASE"/>
    <property type="match status" value="1"/>
</dbReference>
<dbReference type="CDD" id="cd00616">
    <property type="entry name" value="AHBA_syn"/>
    <property type="match status" value="1"/>
</dbReference>
<keyword evidence="1" id="KW-0663">Pyridoxal phosphate</keyword>
<dbReference type="InterPro" id="IPR000653">
    <property type="entry name" value="DegT/StrS_aminotransferase"/>
</dbReference>
<dbReference type="GO" id="GO:0008483">
    <property type="term" value="F:transaminase activity"/>
    <property type="evidence" value="ECO:0007669"/>
    <property type="project" value="TreeGrafter"/>
</dbReference>
<evidence type="ECO:0000256" key="2">
    <source>
        <dbReference type="ARBA" id="ARBA00037999"/>
    </source>
</evidence>
<evidence type="ECO:0000313" key="3">
    <source>
        <dbReference type="EMBL" id="SVA57143.1"/>
    </source>
</evidence>
<dbReference type="AlphaFoldDB" id="A0A381WYW0"/>
<name>A0A381WYW0_9ZZZZ</name>
<dbReference type="GO" id="GO:0000271">
    <property type="term" value="P:polysaccharide biosynthetic process"/>
    <property type="evidence" value="ECO:0007669"/>
    <property type="project" value="TreeGrafter"/>
</dbReference>
<protein>
    <recommendedName>
        <fullName evidence="4">Erythromycin biosynthesis sensory transduction protein eryC1</fullName>
    </recommendedName>
</protein>